<dbReference type="Proteomes" id="UP000507470">
    <property type="component" value="Unassembled WGS sequence"/>
</dbReference>
<accession>A0A6J8C6F5</accession>
<proteinExistence type="predicted"/>
<reference evidence="1 2" key="1">
    <citation type="submission" date="2020-06" db="EMBL/GenBank/DDBJ databases">
        <authorList>
            <person name="Li R."/>
            <person name="Bekaert M."/>
        </authorList>
    </citation>
    <scope>NUCLEOTIDE SEQUENCE [LARGE SCALE GENOMIC DNA]</scope>
    <source>
        <strain evidence="2">wild</strain>
    </source>
</reference>
<protein>
    <submittedName>
        <fullName evidence="1">Uncharacterized protein</fullName>
    </submittedName>
</protein>
<sequence length="240" mass="28214">MVNLVQQKDLKSLVSNIVKKLLDHFEEKITSKFDSKVREATGKLHDKLDTLMIENEDLRERIGAKNKVINNIVEKVGDNNERSIDALRLANYNEQYSRKHNIRMLNFLEKRGENLRKAFIETVKSDLNVDIEPIDVLAIHRIPGKEGYQMPVIVKVKNTDTKIPIMRQKKSLKNEVKFHDDITQRNLGLMARLKNTKKFENVWFYNCNAYAKNETISKIKFDLFDNVEEKRKRDLKTEIK</sequence>
<dbReference type="Gene3D" id="3.30.70.1820">
    <property type="entry name" value="L1 transposable element, RRM domain"/>
    <property type="match status" value="1"/>
</dbReference>
<dbReference type="OrthoDB" id="7477812at2759"/>
<dbReference type="AlphaFoldDB" id="A0A6J8C6F5"/>
<evidence type="ECO:0000313" key="2">
    <source>
        <dbReference type="Proteomes" id="UP000507470"/>
    </source>
</evidence>
<keyword evidence="2" id="KW-1185">Reference proteome</keyword>
<organism evidence="1 2">
    <name type="scientific">Mytilus coruscus</name>
    <name type="common">Sea mussel</name>
    <dbReference type="NCBI Taxonomy" id="42192"/>
    <lineage>
        <taxon>Eukaryota</taxon>
        <taxon>Metazoa</taxon>
        <taxon>Spiralia</taxon>
        <taxon>Lophotrochozoa</taxon>
        <taxon>Mollusca</taxon>
        <taxon>Bivalvia</taxon>
        <taxon>Autobranchia</taxon>
        <taxon>Pteriomorphia</taxon>
        <taxon>Mytilida</taxon>
        <taxon>Mytiloidea</taxon>
        <taxon>Mytilidae</taxon>
        <taxon>Mytilinae</taxon>
        <taxon>Mytilus</taxon>
    </lineage>
</organism>
<gene>
    <name evidence="1" type="ORF">MCOR_25378</name>
</gene>
<name>A0A6J8C6F5_MYTCO</name>
<evidence type="ECO:0000313" key="1">
    <source>
        <dbReference type="EMBL" id="CAC5390267.1"/>
    </source>
</evidence>
<dbReference type="EMBL" id="CACVKT020004486">
    <property type="protein sequence ID" value="CAC5390267.1"/>
    <property type="molecule type" value="Genomic_DNA"/>
</dbReference>